<protein>
    <recommendedName>
        <fullName evidence="1">Peptidase S8 pro-domain domain-containing protein</fullName>
    </recommendedName>
</protein>
<keyword evidence="3" id="KW-1185">Reference proteome</keyword>
<dbReference type="InterPro" id="IPR038466">
    <property type="entry name" value="S8_pro-domain_sf"/>
</dbReference>
<gene>
    <name evidence="2" type="ORF">SPPG_09509</name>
</gene>
<dbReference type="Pfam" id="PF16470">
    <property type="entry name" value="S8_pro-domain"/>
    <property type="match status" value="1"/>
</dbReference>
<evidence type="ECO:0000259" key="1">
    <source>
        <dbReference type="Pfam" id="PF16470"/>
    </source>
</evidence>
<dbReference type="RefSeq" id="XP_016604667.1">
    <property type="nucleotide sequence ID" value="XM_016757679.1"/>
</dbReference>
<evidence type="ECO:0000313" key="2">
    <source>
        <dbReference type="EMBL" id="KNC96627.1"/>
    </source>
</evidence>
<proteinExistence type="predicted"/>
<accession>A0A0L0H600</accession>
<dbReference type="Proteomes" id="UP000053201">
    <property type="component" value="Unassembled WGS sequence"/>
</dbReference>
<organism evidence="2 3">
    <name type="scientific">Spizellomyces punctatus (strain DAOM BR117)</name>
    <dbReference type="NCBI Taxonomy" id="645134"/>
    <lineage>
        <taxon>Eukaryota</taxon>
        <taxon>Fungi</taxon>
        <taxon>Fungi incertae sedis</taxon>
        <taxon>Chytridiomycota</taxon>
        <taxon>Chytridiomycota incertae sedis</taxon>
        <taxon>Chytridiomycetes</taxon>
        <taxon>Spizellomycetales</taxon>
        <taxon>Spizellomycetaceae</taxon>
        <taxon>Spizellomyces</taxon>
    </lineage>
</organism>
<dbReference type="SUPFAM" id="SSF54897">
    <property type="entry name" value="Protease propeptides/inhibitors"/>
    <property type="match status" value="1"/>
</dbReference>
<evidence type="ECO:0000313" key="3">
    <source>
        <dbReference type="Proteomes" id="UP000053201"/>
    </source>
</evidence>
<dbReference type="InterPro" id="IPR032815">
    <property type="entry name" value="S8_pro-domain"/>
</dbReference>
<dbReference type="AlphaFoldDB" id="A0A0L0H600"/>
<dbReference type="OrthoDB" id="300641at2759"/>
<name>A0A0L0H600_SPIPD</name>
<dbReference type="InParanoid" id="A0A0L0H600"/>
<dbReference type="EMBL" id="KQ257467">
    <property type="protein sequence ID" value="KNC96627.1"/>
    <property type="molecule type" value="Genomic_DNA"/>
</dbReference>
<dbReference type="GeneID" id="27692634"/>
<reference evidence="2 3" key="1">
    <citation type="submission" date="2009-08" db="EMBL/GenBank/DDBJ databases">
        <title>The Genome Sequence of Spizellomyces punctatus strain DAOM BR117.</title>
        <authorList>
            <consortium name="The Broad Institute Genome Sequencing Platform"/>
            <person name="Russ C."/>
            <person name="Cuomo C."/>
            <person name="Shea T."/>
            <person name="Young S.K."/>
            <person name="Zeng Q."/>
            <person name="Koehrsen M."/>
            <person name="Haas B."/>
            <person name="Borodovsky M."/>
            <person name="Guigo R."/>
            <person name="Alvarado L."/>
            <person name="Berlin A."/>
            <person name="Bochicchio J."/>
            <person name="Borenstein D."/>
            <person name="Chapman S."/>
            <person name="Chen Z."/>
            <person name="Engels R."/>
            <person name="Freedman E."/>
            <person name="Gellesch M."/>
            <person name="Goldberg J."/>
            <person name="Griggs A."/>
            <person name="Gujja S."/>
            <person name="Heiman D."/>
            <person name="Hepburn T."/>
            <person name="Howarth C."/>
            <person name="Jen D."/>
            <person name="Larson L."/>
            <person name="Lewis B."/>
            <person name="Mehta T."/>
            <person name="Park D."/>
            <person name="Pearson M."/>
            <person name="Roberts A."/>
            <person name="Saif S."/>
            <person name="Shenoy N."/>
            <person name="Sisk P."/>
            <person name="Stolte C."/>
            <person name="Sykes S."/>
            <person name="Thomson T."/>
            <person name="Walk T."/>
            <person name="White J."/>
            <person name="Yandava C."/>
            <person name="Burger G."/>
            <person name="Gray M.W."/>
            <person name="Holland P.W.H."/>
            <person name="King N."/>
            <person name="Lang F.B.F."/>
            <person name="Roger A.J."/>
            <person name="Ruiz-Trillo I."/>
            <person name="Lander E."/>
            <person name="Nusbaum C."/>
        </authorList>
    </citation>
    <scope>NUCLEOTIDE SEQUENCE [LARGE SCALE GENOMIC DNA]</scope>
    <source>
        <strain evidence="2 3">DAOM BR117</strain>
    </source>
</reference>
<dbReference type="Gene3D" id="3.30.70.850">
    <property type="entry name" value="Peptidase S8, pro-domain"/>
    <property type="match status" value="1"/>
</dbReference>
<sequence>MAFGLRCHRNAKLTAKFVWHAKHICLGKEQTMGEPIRVEAGDFAVRLTPGSNATCIADRHGFVCIGQIGELVNHYIFRPHDASQDPLRLEQVLVTLPEVEYVERQVKAPRSKRG</sequence>
<dbReference type="VEuPathDB" id="FungiDB:SPPG_09509"/>
<feature type="domain" description="Peptidase S8 pro-domain" evidence="1">
    <location>
        <begin position="43"/>
        <end position="113"/>
    </location>
</feature>